<evidence type="ECO:0000313" key="6">
    <source>
        <dbReference type="Proteomes" id="UP001150907"/>
    </source>
</evidence>
<proteinExistence type="inferred from homology"/>
<dbReference type="Proteomes" id="UP001150907">
    <property type="component" value="Unassembled WGS sequence"/>
</dbReference>
<comment type="caution">
    <text evidence="5">The sequence shown here is derived from an EMBL/GenBank/DDBJ whole genome shotgun (WGS) entry which is preliminary data.</text>
</comment>
<evidence type="ECO:0000256" key="3">
    <source>
        <dbReference type="ARBA" id="ARBA00024947"/>
    </source>
</evidence>
<dbReference type="Gene3D" id="3.30.530.20">
    <property type="match status" value="1"/>
</dbReference>
<feature type="domain" description="Coenzyme Q-binding protein COQ10 START" evidence="4">
    <location>
        <begin position="15"/>
        <end position="172"/>
    </location>
</feature>
<dbReference type="GO" id="GO:0005739">
    <property type="term" value="C:mitochondrion"/>
    <property type="evidence" value="ECO:0007669"/>
    <property type="project" value="TreeGrafter"/>
</dbReference>
<evidence type="ECO:0000313" key="5">
    <source>
        <dbReference type="EMBL" id="KAJ2005194.1"/>
    </source>
</evidence>
<dbReference type="Pfam" id="PF03364">
    <property type="entry name" value="Polyketide_cyc"/>
    <property type="match status" value="1"/>
</dbReference>
<evidence type="ECO:0000256" key="1">
    <source>
        <dbReference type="ARBA" id="ARBA00006885"/>
    </source>
</evidence>
<dbReference type="CDD" id="cd07813">
    <property type="entry name" value="COQ10p_like"/>
    <property type="match status" value="1"/>
</dbReference>
<accession>A0A9W8BKN1</accession>
<dbReference type="InterPro" id="IPR005031">
    <property type="entry name" value="COQ10_START"/>
</dbReference>
<name>A0A9W8BKN1_9FUNG</name>
<dbReference type="EMBL" id="JANBQF010000114">
    <property type="protein sequence ID" value="KAJ2005194.1"/>
    <property type="molecule type" value="Genomic_DNA"/>
</dbReference>
<evidence type="ECO:0000259" key="4">
    <source>
        <dbReference type="Pfam" id="PF03364"/>
    </source>
</evidence>
<dbReference type="InterPro" id="IPR023393">
    <property type="entry name" value="START-like_dom_sf"/>
</dbReference>
<comment type="function">
    <text evidence="3">Required for the function of coenzyme Q in the respiratory chain. May serve as a chaperone or may be involved in the transport of Q6 from its site of synthesis to the catalytic sites of the respiratory complexes.</text>
</comment>
<dbReference type="GO" id="GO:0045333">
    <property type="term" value="P:cellular respiration"/>
    <property type="evidence" value="ECO:0007669"/>
    <property type="project" value="InterPro"/>
</dbReference>
<dbReference type="SUPFAM" id="SSF55961">
    <property type="entry name" value="Bet v1-like"/>
    <property type="match status" value="1"/>
</dbReference>
<dbReference type="PANTHER" id="PTHR12901">
    <property type="entry name" value="SPERM PROTEIN HOMOLOG"/>
    <property type="match status" value="1"/>
</dbReference>
<keyword evidence="6" id="KW-1185">Reference proteome</keyword>
<gene>
    <name evidence="5" type="primary">COQ10A</name>
    <name evidence="5" type="ORF">H4R26_002081</name>
</gene>
<organism evidence="5 6">
    <name type="scientific">Coemansia thaxteri</name>
    <dbReference type="NCBI Taxonomy" id="2663907"/>
    <lineage>
        <taxon>Eukaryota</taxon>
        <taxon>Fungi</taxon>
        <taxon>Fungi incertae sedis</taxon>
        <taxon>Zoopagomycota</taxon>
        <taxon>Kickxellomycotina</taxon>
        <taxon>Kickxellomycetes</taxon>
        <taxon>Kickxellales</taxon>
        <taxon>Kickxellaceae</taxon>
        <taxon>Coemansia</taxon>
    </lineage>
</organism>
<dbReference type="PANTHER" id="PTHR12901:SF10">
    <property type="entry name" value="COENZYME Q-BINDING PROTEIN COQ10, MITOCHONDRIAL"/>
    <property type="match status" value="1"/>
</dbReference>
<dbReference type="GO" id="GO:0048039">
    <property type="term" value="F:ubiquinone binding"/>
    <property type="evidence" value="ECO:0007669"/>
    <property type="project" value="InterPro"/>
</dbReference>
<comment type="similarity">
    <text evidence="1">Belongs to the COQ10 family.</text>
</comment>
<sequence length="183" mass="20457">MLSLRKRYKDSLVFPFSREQVFDVVADIDNYRAFVPMCTDSRVLVGSERTKKADSINPATLRAEIIERRCIQAELAVGYPPFSERYTSVVELDRPWRVVATADPAGGLFKHMRTVWEFVEQGRESSAAATAAVGPADNVLVSFSVEFEFASPVHAQAASLVFDSVAKRNLTAYLGRCRQLYAK</sequence>
<comment type="subunit">
    <text evidence="2">Interacts with coenzyme Q.</text>
</comment>
<dbReference type="InterPro" id="IPR044996">
    <property type="entry name" value="COQ10-like"/>
</dbReference>
<dbReference type="OrthoDB" id="292693at2759"/>
<dbReference type="AlphaFoldDB" id="A0A9W8BKN1"/>
<evidence type="ECO:0000256" key="2">
    <source>
        <dbReference type="ARBA" id="ARBA00011814"/>
    </source>
</evidence>
<reference evidence="5" key="1">
    <citation type="submission" date="2022-07" db="EMBL/GenBank/DDBJ databases">
        <title>Phylogenomic reconstructions and comparative analyses of Kickxellomycotina fungi.</title>
        <authorList>
            <person name="Reynolds N.K."/>
            <person name="Stajich J.E."/>
            <person name="Barry K."/>
            <person name="Grigoriev I.V."/>
            <person name="Crous P."/>
            <person name="Smith M.E."/>
        </authorList>
    </citation>
    <scope>NUCLEOTIDE SEQUENCE</scope>
    <source>
        <strain evidence="5">IMI 214461</strain>
    </source>
</reference>
<protein>
    <submittedName>
        <fullName evidence="5">Coenzyme Q-binding protein coq10a, mitochondrial</fullName>
    </submittedName>
</protein>